<dbReference type="SMART" id="SM00014">
    <property type="entry name" value="acidPPc"/>
    <property type="match status" value="1"/>
</dbReference>
<dbReference type="STRING" id="1227077.SAMN04515668_0669"/>
<dbReference type="PANTHER" id="PTHR14969">
    <property type="entry name" value="SPHINGOSINE-1-PHOSPHATE PHOSPHOHYDROLASE"/>
    <property type="match status" value="1"/>
</dbReference>
<dbReference type="SUPFAM" id="SSF48317">
    <property type="entry name" value="Acid phosphatase/Vanadium-dependent haloperoxidase"/>
    <property type="match status" value="1"/>
</dbReference>
<gene>
    <name evidence="3" type="ORF">SAMN04515668_0669</name>
</gene>
<evidence type="ECO:0000256" key="1">
    <source>
        <dbReference type="SAM" id="Phobius"/>
    </source>
</evidence>
<organism evidence="3 4">
    <name type="scientific">Hymenobacter arizonensis</name>
    <name type="common">Siccationidurans arizonensis</name>
    <dbReference type="NCBI Taxonomy" id="1227077"/>
    <lineage>
        <taxon>Bacteria</taxon>
        <taxon>Pseudomonadati</taxon>
        <taxon>Bacteroidota</taxon>
        <taxon>Cytophagia</taxon>
        <taxon>Cytophagales</taxon>
        <taxon>Hymenobacteraceae</taxon>
        <taxon>Hymenobacter</taxon>
    </lineage>
</organism>
<dbReference type="Proteomes" id="UP000199029">
    <property type="component" value="Unassembled WGS sequence"/>
</dbReference>
<accession>A0A1I5TYT0</accession>
<proteinExistence type="predicted"/>
<sequence length="192" mass="21247">MLEAVKTLDRQLLLAVNRAHTPLLDKVMGFASDRNVWIPAYVLLIAALIYLFRRRALLVLPLVIAAVALADSITSRLFKPFFARPRPCHESVLATYLHLPDGCGGQFGFLSSHAANSFALAVFLSVVLPAGRYRLLKWTVFSWALLLSYSRMYLGAHYPTDVLGGAALGSLLGWAAAAAYRRWAPRLWPSHV</sequence>
<name>A0A1I5TYT0_HYMAR</name>
<reference evidence="4" key="1">
    <citation type="submission" date="2016-10" db="EMBL/GenBank/DDBJ databases">
        <authorList>
            <person name="Varghese N."/>
            <person name="Submissions S."/>
        </authorList>
    </citation>
    <scope>NUCLEOTIDE SEQUENCE [LARGE SCALE GENOMIC DNA]</scope>
    <source>
        <strain evidence="4">OR362-8,ATCC BAA-1266,JCM 13504</strain>
    </source>
</reference>
<keyword evidence="1" id="KW-1133">Transmembrane helix</keyword>
<feature type="transmembrane region" description="Helical" evidence="1">
    <location>
        <begin position="107"/>
        <end position="128"/>
    </location>
</feature>
<keyword evidence="1" id="KW-0812">Transmembrane</keyword>
<dbReference type="OrthoDB" id="9789113at2"/>
<dbReference type="PANTHER" id="PTHR14969:SF13">
    <property type="entry name" value="AT30094P"/>
    <property type="match status" value="1"/>
</dbReference>
<dbReference type="Pfam" id="PF01569">
    <property type="entry name" value="PAP2"/>
    <property type="match status" value="1"/>
</dbReference>
<feature type="domain" description="Phosphatidic acid phosphatase type 2/haloperoxidase" evidence="2">
    <location>
        <begin position="59"/>
        <end position="177"/>
    </location>
</feature>
<dbReference type="InterPro" id="IPR000326">
    <property type="entry name" value="PAP2/HPO"/>
</dbReference>
<feature type="transmembrane region" description="Helical" evidence="1">
    <location>
        <begin position="59"/>
        <end position="78"/>
    </location>
</feature>
<evidence type="ECO:0000313" key="3">
    <source>
        <dbReference type="EMBL" id="SFP88198.1"/>
    </source>
</evidence>
<dbReference type="EMBL" id="FOXS01000001">
    <property type="protein sequence ID" value="SFP88198.1"/>
    <property type="molecule type" value="Genomic_DNA"/>
</dbReference>
<protein>
    <submittedName>
        <fullName evidence="3">Undecaprenyl-diphosphatase</fullName>
    </submittedName>
</protein>
<dbReference type="Gene3D" id="1.20.144.10">
    <property type="entry name" value="Phosphatidic acid phosphatase type 2/haloperoxidase"/>
    <property type="match status" value="1"/>
</dbReference>
<dbReference type="AlphaFoldDB" id="A0A1I5TYT0"/>
<keyword evidence="4" id="KW-1185">Reference proteome</keyword>
<keyword evidence="1" id="KW-0472">Membrane</keyword>
<evidence type="ECO:0000259" key="2">
    <source>
        <dbReference type="SMART" id="SM00014"/>
    </source>
</evidence>
<dbReference type="RefSeq" id="WP_092668923.1">
    <property type="nucleotide sequence ID" value="NZ_FOXS01000001.1"/>
</dbReference>
<evidence type="ECO:0000313" key="4">
    <source>
        <dbReference type="Proteomes" id="UP000199029"/>
    </source>
</evidence>
<feature type="transmembrane region" description="Helical" evidence="1">
    <location>
        <begin position="162"/>
        <end position="180"/>
    </location>
</feature>
<feature type="transmembrane region" description="Helical" evidence="1">
    <location>
        <begin position="135"/>
        <end position="156"/>
    </location>
</feature>
<dbReference type="InterPro" id="IPR036938">
    <property type="entry name" value="PAP2/HPO_sf"/>
</dbReference>
<feature type="transmembrane region" description="Helical" evidence="1">
    <location>
        <begin position="36"/>
        <end position="52"/>
    </location>
</feature>